<dbReference type="KEGG" id="xyk:GT347_08560"/>
<keyword evidence="1" id="KW-1133">Transmembrane helix</keyword>
<evidence type="ECO:0008006" key="4">
    <source>
        <dbReference type="Google" id="ProtNLM"/>
    </source>
</evidence>
<keyword evidence="1" id="KW-0812">Transmembrane</keyword>
<protein>
    <recommendedName>
        <fullName evidence="4">Toxin CptA</fullName>
    </recommendedName>
</protein>
<evidence type="ECO:0000313" key="3">
    <source>
        <dbReference type="Proteomes" id="UP000464787"/>
    </source>
</evidence>
<keyword evidence="1" id="KW-0472">Membrane</keyword>
<feature type="transmembrane region" description="Helical" evidence="1">
    <location>
        <begin position="43"/>
        <end position="65"/>
    </location>
</feature>
<dbReference type="EMBL" id="CP047650">
    <property type="protein sequence ID" value="QHI98041.1"/>
    <property type="molecule type" value="Genomic_DNA"/>
</dbReference>
<organism evidence="2 3">
    <name type="scientific">Xylophilus rhododendri</name>
    <dbReference type="NCBI Taxonomy" id="2697032"/>
    <lineage>
        <taxon>Bacteria</taxon>
        <taxon>Pseudomonadati</taxon>
        <taxon>Pseudomonadota</taxon>
        <taxon>Betaproteobacteria</taxon>
        <taxon>Burkholderiales</taxon>
        <taxon>Xylophilus</taxon>
    </lineage>
</organism>
<accession>A0A857J4T3</accession>
<reference evidence="2 3" key="1">
    <citation type="submission" date="2020-01" db="EMBL/GenBank/DDBJ databases">
        <title>Genome sequencing of strain KACC 21265.</title>
        <authorList>
            <person name="Heo J."/>
            <person name="Kim S.-J."/>
            <person name="Kim J.-S."/>
            <person name="Hong S.-B."/>
            <person name="Kwon S.-W."/>
        </authorList>
    </citation>
    <scope>NUCLEOTIDE SEQUENCE [LARGE SCALE GENOMIC DNA]</scope>
    <source>
        <strain evidence="2 3">KACC 21265</strain>
    </source>
</reference>
<feature type="transmembrane region" description="Helical" evidence="1">
    <location>
        <begin position="19"/>
        <end position="37"/>
    </location>
</feature>
<dbReference type="RefSeq" id="WP_160551558.1">
    <property type="nucleotide sequence ID" value="NZ_CP047650.1"/>
</dbReference>
<dbReference type="AlphaFoldDB" id="A0A857J4T3"/>
<name>A0A857J4T3_9BURK</name>
<proteinExistence type="predicted"/>
<dbReference type="Proteomes" id="UP000464787">
    <property type="component" value="Chromosome"/>
</dbReference>
<evidence type="ECO:0000256" key="1">
    <source>
        <dbReference type="SAM" id="Phobius"/>
    </source>
</evidence>
<keyword evidence="3" id="KW-1185">Reference proteome</keyword>
<evidence type="ECO:0000313" key="2">
    <source>
        <dbReference type="EMBL" id="QHI98041.1"/>
    </source>
</evidence>
<gene>
    <name evidence="2" type="ORF">GT347_08560</name>
</gene>
<sequence>MHSAASVAYPVRRSRRAGWLLAALCGLGVLPVAWWMVAVPAPGLLRLALAGWTLGAIAAACIGWWRTAALLLVWDGQAWSLSEDDGPHDRWLVADGCLSVALDLQSLMLLRLAPQGGRARWLFVDRSAVAARWHGLRCAAFAPAACMPAAQEPAL</sequence>